<protein>
    <submittedName>
        <fullName evidence="2">Helix-turn-helix domain-containing protein</fullName>
    </submittedName>
</protein>
<evidence type="ECO:0000313" key="2">
    <source>
        <dbReference type="EMBL" id="MDA0141003.1"/>
    </source>
</evidence>
<evidence type="ECO:0000259" key="1">
    <source>
        <dbReference type="Pfam" id="PF12728"/>
    </source>
</evidence>
<name>A0ABT4RR07_9ACTN</name>
<dbReference type="InterPro" id="IPR010093">
    <property type="entry name" value="SinI_DNA-bd"/>
</dbReference>
<proteinExistence type="predicted"/>
<dbReference type="NCBIfam" id="TIGR01764">
    <property type="entry name" value="excise"/>
    <property type="match status" value="1"/>
</dbReference>
<dbReference type="EMBL" id="JAPCID010000048">
    <property type="protein sequence ID" value="MDA0141003.1"/>
    <property type="molecule type" value="Genomic_DNA"/>
</dbReference>
<dbReference type="InterPro" id="IPR041657">
    <property type="entry name" value="HTH_17"/>
</dbReference>
<dbReference type="Pfam" id="PF12728">
    <property type="entry name" value="HTH_17"/>
    <property type="match status" value="1"/>
</dbReference>
<feature type="domain" description="Helix-turn-helix" evidence="1">
    <location>
        <begin position="85"/>
        <end position="131"/>
    </location>
</feature>
<reference evidence="2" key="1">
    <citation type="submission" date="2022-10" db="EMBL/GenBank/DDBJ databases">
        <title>The WGS of Solirubrobacter sp. CPCC 204708.</title>
        <authorList>
            <person name="Jiang Z."/>
        </authorList>
    </citation>
    <scope>NUCLEOTIDE SEQUENCE</scope>
    <source>
        <strain evidence="2">CPCC 204708</strain>
    </source>
</reference>
<sequence>MTSPLYVRLTTEQAGRLDRAAAAVPAHKKDLIGGLVDRYVDPSTPAGVDALRELATAKRVTVELGGDAPVVGHAEFRPAAPAEVLDAAGAAELLAVDEAALRELAEAGGLPGRQIGGQWRFSRQALLDWLAGT</sequence>
<dbReference type="Proteomes" id="UP001147700">
    <property type="component" value="Unassembled WGS sequence"/>
</dbReference>
<evidence type="ECO:0000313" key="3">
    <source>
        <dbReference type="Proteomes" id="UP001147700"/>
    </source>
</evidence>
<gene>
    <name evidence="2" type="ORF">OJ962_26135</name>
</gene>
<dbReference type="RefSeq" id="WP_202957695.1">
    <property type="nucleotide sequence ID" value="NZ_JAPCID010000048.1"/>
</dbReference>
<comment type="caution">
    <text evidence="2">The sequence shown here is derived from an EMBL/GenBank/DDBJ whole genome shotgun (WGS) entry which is preliminary data.</text>
</comment>
<keyword evidence="3" id="KW-1185">Reference proteome</keyword>
<accession>A0ABT4RR07</accession>
<organism evidence="2 3">
    <name type="scientific">Solirubrobacter deserti</name>
    <dbReference type="NCBI Taxonomy" id="2282478"/>
    <lineage>
        <taxon>Bacteria</taxon>
        <taxon>Bacillati</taxon>
        <taxon>Actinomycetota</taxon>
        <taxon>Thermoleophilia</taxon>
        <taxon>Solirubrobacterales</taxon>
        <taxon>Solirubrobacteraceae</taxon>
        <taxon>Solirubrobacter</taxon>
    </lineage>
</organism>